<gene>
    <name evidence="1" type="ORF">LC0644_1061</name>
</gene>
<evidence type="ECO:0008006" key="3">
    <source>
        <dbReference type="Google" id="ProtNLM"/>
    </source>
</evidence>
<evidence type="ECO:0000313" key="1">
    <source>
        <dbReference type="EMBL" id="GAN36472.1"/>
    </source>
</evidence>
<comment type="caution">
    <text evidence="1">The sequence shown here is derived from an EMBL/GenBank/DDBJ whole genome shotgun (WGS) entry which is preliminary data.</text>
</comment>
<dbReference type="EMBL" id="BAYM01000080">
    <property type="protein sequence ID" value="GAN36472.1"/>
    <property type="molecule type" value="Genomic_DNA"/>
</dbReference>
<sequence length="120" mass="13336">MTVRGEIDLKEILNGYSEEIKKGIKKSQQDVADDTVNELKASSPKRAVGGGAYAGDWTSTYQRGVMIVHNAKHYQLTHLLEFGHVTRDGGRTRAYPHIKPASDDAAKEFEDKIKDVINHA</sequence>
<name>A0A0C9Q9F0_LACPA</name>
<proteinExistence type="predicted"/>
<dbReference type="RefSeq" id="WP_045624825.1">
    <property type="nucleotide sequence ID" value="NZ_BAYM01000080.1"/>
</dbReference>
<organism evidence="1 2">
    <name type="scientific">Lacticaseibacillus paracasei NRIC 0644</name>
    <dbReference type="NCBI Taxonomy" id="1435038"/>
    <lineage>
        <taxon>Bacteria</taxon>
        <taxon>Bacillati</taxon>
        <taxon>Bacillota</taxon>
        <taxon>Bacilli</taxon>
        <taxon>Lactobacillales</taxon>
        <taxon>Lactobacillaceae</taxon>
        <taxon>Lacticaseibacillus</taxon>
    </lineage>
</organism>
<accession>A0A0C9Q9F0</accession>
<dbReference type="Proteomes" id="UP000032552">
    <property type="component" value="Unassembled WGS sequence"/>
</dbReference>
<evidence type="ECO:0000313" key="2">
    <source>
        <dbReference type="Proteomes" id="UP000032552"/>
    </source>
</evidence>
<protein>
    <recommendedName>
        <fullName evidence="3">HK97 gp10 family phage protein</fullName>
    </recommendedName>
</protein>
<reference evidence="2" key="1">
    <citation type="submission" date="2014-05" db="EMBL/GenBank/DDBJ databases">
        <title>Whole genome sequencing of Lactobacillus casei NRIC0644.</title>
        <authorList>
            <person name="Atarashi H."/>
            <person name="Yoshida Y."/>
            <person name="Fujimura S."/>
            <person name="Tanaka N."/>
            <person name="Shiwa Y."/>
            <person name="Yoshikawa H."/>
            <person name="Okada S."/>
            <person name="Nakagawa J."/>
        </authorList>
    </citation>
    <scope>NUCLEOTIDE SEQUENCE [LARGE SCALE GENOMIC DNA]</scope>
    <source>
        <strain evidence="2">NRIC0644</strain>
    </source>
</reference>
<dbReference type="AlphaFoldDB" id="A0A0C9Q9F0"/>